<evidence type="ECO:0000313" key="3">
    <source>
        <dbReference type="Proteomes" id="UP000272051"/>
    </source>
</evidence>
<reference evidence="3 4" key="1">
    <citation type="submission" date="2018-06" db="EMBL/GenBank/DDBJ databases">
        <title>Extensive metabolic versatility and redundancy in microbially diverse, dynamic hydrothermal sediments.</title>
        <authorList>
            <person name="Dombrowski N."/>
            <person name="Teske A."/>
            <person name="Baker B.J."/>
        </authorList>
    </citation>
    <scope>NUCLEOTIDE SEQUENCE [LARGE SCALE GENOMIC DNA]</scope>
    <source>
        <strain evidence="2">B34_G17</strain>
        <strain evidence="1">B66_G16</strain>
    </source>
</reference>
<evidence type="ECO:0000313" key="1">
    <source>
        <dbReference type="EMBL" id="RLE49637.1"/>
    </source>
</evidence>
<dbReference type="AlphaFoldDB" id="A0A497EQY0"/>
<dbReference type="Proteomes" id="UP000278475">
    <property type="component" value="Unassembled WGS sequence"/>
</dbReference>
<proteinExistence type="predicted"/>
<evidence type="ECO:0008006" key="5">
    <source>
        <dbReference type="Google" id="ProtNLM"/>
    </source>
</evidence>
<accession>A0A497EQY0</accession>
<sequence length="164" mass="19045">MRISCYTSGEFDEHLRKSLSDPSYKRVYVVSTYLNKDVAKLLALGARDKKIWIIVKIMSYTRKSIRESIKQAIRYLKKEAKGRVRVRRNEDLTLNMFILLRGQRATKREQGELLVVSYPTPSPRSEKAIKKCGFVMFSSTDSKEVTEARAVFDKLWAESLVFKL</sequence>
<protein>
    <recommendedName>
        <fullName evidence="5">Transcription regulator TrmB C-terminal domain-containing protein</fullName>
    </recommendedName>
</protein>
<name>A0A497EQY0_9CREN</name>
<comment type="caution">
    <text evidence="1">The sequence shown here is derived from an EMBL/GenBank/DDBJ whole genome shotgun (WGS) entry which is preliminary data.</text>
</comment>
<evidence type="ECO:0000313" key="2">
    <source>
        <dbReference type="EMBL" id="RLE51393.1"/>
    </source>
</evidence>
<dbReference type="Proteomes" id="UP000272051">
    <property type="component" value="Unassembled WGS sequence"/>
</dbReference>
<dbReference type="EMBL" id="QMQX01000112">
    <property type="protein sequence ID" value="RLE51393.1"/>
    <property type="molecule type" value="Genomic_DNA"/>
</dbReference>
<gene>
    <name evidence="1" type="ORF">DRJ31_04225</name>
    <name evidence="2" type="ORF">DRJ33_06035</name>
</gene>
<dbReference type="EMBL" id="QMQV01000028">
    <property type="protein sequence ID" value="RLE49637.1"/>
    <property type="molecule type" value="Genomic_DNA"/>
</dbReference>
<organism evidence="1 4">
    <name type="scientific">Thermoproteota archaeon</name>
    <dbReference type="NCBI Taxonomy" id="2056631"/>
    <lineage>
        <taxon>Archaea</taxon>
        <taxon>Thermoproteota</taxon>
    </lineage>
</organism>
<evidence type="ECO:0000313" key="4">
    <source>
        <dbReference type="Proteomes" id="UP000278475"/>
    </source>
</evidence>